<dbReference type="EMBL" id="QFFJ01000001">
    <property type="protein sequence ID" value="RBL91939.1"/>
    <property type="molecule type" value="Genomic_DNA"/>
</dbReference>
<name>A0A365XZZ7_9BACT</name>
<comment type="caution">
    <text evidence="2">The sequence shown here is derived from an EMBL/GenBank/DDBJ whole genome shotgun (WGS) entry which is preliminary data.</text>
</comment>
<organism evidence="2 3">
    <name type="scientific">Chitinophaga flava</name>
    <dbReference type="NCBI Taxonomy" id="2259036"/>
    <lineage>
        <taxon>Bacteria</taxon>
        <taxon>Pseudomonadati</taxon>
        <taxon>Bacteroidota</taxon>
        <taxon>Chitinophagia</taxon>
        <taxon>Chitinophagales</taxon>
        <taxon>Chitinophagaceae</taxon>
        <taxon>Chitinophaga</taxon>
    </lineage>
</organism>
<evidence type="ECO:0000259" key="1">
    <source>
        <dbReference type="Pfam" id="PF08241"/>
    </source>
</evidence>
<dbReference type="PANTHER" id="PTHR43591">
    <property type="entry name" value="METHYLTRANSFERASE"/>
    <property type="match status" value="1"/>
</dbReference>
<reference evidence="2 3" key="1">
    <citation type="submission" date="2018-05" db="EMBL/GenBank/DDBJ databases">
        <title>Chitinophaga sp. K3CV102501T nov., isolated from isolated from a monsoon evergreen broad-leaved forest soil.</title>
        <authorList>
            <person name="Lv Y."/>
        </authorList>
    </citation>
    <scope>NUCLEOTIDE SEQUENCE [LARGE SCALE GENOMIC DNA]</scope>
    <source>
        <strain evidence="2 3">GDMCC 1.1325</strain>
    </source>
</reference>
<dbReference type="SUPFAM" id="SSF53335">
    <property type="entry name" value="S-adenosyl-L-methionine-dependent methyltransferases"/>
    <property type="match status" value="1"/>
</dbReference>
<dbReference type="AlphaFoldDB" id="A0A365XZZ7"/>
<protein>
    <recommendedName>
        <fullName evidence="1">Methyltransferase type 11 domain-containing protein</fullName>
    </recommendedName>
</protein>
<evidence type="ECO:0000313" key="2">
    <source>
        <dbReference type="EMBL" id="RBL91939.1"/>
    </source>
</evidence>
<dbReference type="InterPro" id="IPR029063">
    <property type="entry name" value="SAM-dependent_MTases_sf"/>
</dbReference>
<dbReference type="Pfam" id="PF08241">
    <property type="entry name" value="Methyltransf_11"/>
    <property type="match status" value="1"/>
</dbReference>
<evidence type="ECO:0000313" key="3">
    <source>
        <dbReference type="Proteomes" id="UP000253410"/>
    </source>
</evidence>
<sequence length="266" mass="30742">MQKKMEPMKIPELTTMLINPYNHQPLHITETHNLEDVSGNIIPVVEGIPDFLALEKVDGLNKKYQRLYDRISPFNDITERLVSFFIDLHRLRSEWMADVEIEPGYKVLETSVGTGWNIRVLPEFAEYYGLDISSGMLRQASRNMAKWNRSMQLFRGNAEYLPFRDHTFDCVFHVGGINFFNNRERAIAEMIRVARPGSRIVIIDETAEHIRKQYRKIPFVKSYFSSGDADEARAVAPIALVPPDMQEVAVKLLEKGSMYQLSFRTV</sequence>
<dbReference type="Gene3D" id="3.40.50.150">
    <property type="entry name" value="Vaccinia Virus protein VP39"/>
    <property type="match status" value="1"/>
</dbReference>
<gene>
    <name evidence="2" type="ORF">DF182_04885</name>
</gene>
<dbReference type="InterPro" id="IPR013216">
    <property type="entry name" value="Methyltransf_11"/>
</dbReference>
<proteinExistence type="predicted"/>
<keyword evidence="3" id="KW-1185">Reference proteome</keyword>
<dbReference type="PANTHER" id="PTHR43591:SF24">
    <property type="entry name" value="2-METHOXY-6-POLYPRENYL-1,4-BENZOQUINOL METHYLASE, MITOCHONDRIAL"/>
    <property type="match status" value="1"/>
</dbReference>
<feature type="domain" description="Methyltransferase type 11" evidence="1">
    <location>
        <begin position="108"/>
        <end position="202"/>
    </location>
</feature>
<dbReference type="Proteomes" id="UP000253410">
    <property type="component" value="Unassembled WGS sequence"/>
</dbReference>
<dbReference type="GO" id="GO:0008757">
    <property type="term" value="F:S-adenosylmethionine-dependent methyltransferase activity"/>
    <property type="evidence" value="ECO:0007669"/>
    <property type="project" value="InterPro"/>
</dbReference>
<accession>A0A365XZZ7</accession>